<comment type="caution">
    <text evidence="3">The sequence shown here is derived from an EMBL/GenBank/DDBJ whole genome shotgun (WGS) entry which is preliminary data.</text>
</comment>
<dbReference type="InterPro" id="IPR001602">
    <property type="entry name" value="UPF0047_YjbQ-like"/>
</dbReference>
<dbReference type="Proteomes" id="UP001224775">
    <property type="component" value="Unassembled WGS sequence"/>
</dbReference>
<evidence type="ECO:0000313" key="3">
    <source>
        <dbReference type="EMBL" id="KAK1743009.1"/>
    </source>
</evidence>
<dbReference type="PANTHER" id="PTHR30615">
    <property type="entry name" value="UNCHARACTERIZED PROTEIN YJBQ-RELATED"/>
    <property type="match status" value="1"/>
</dbReference>
<dbReference type="InterPro" id="IPR035917">
    <property type="entry name" value="YjbQ-like_sf"/>
</dbReference>
<organism evidence="3 4">
    <name type="scientific">Skeletonema marinoi</name>
    <dbReference type="NCBI Taxonomy" id="267567"/>
    <lineage>
        <taxon>Eukaryota</taxon>
        <taxon>Sar</taxon>
        <taxon>Stramenopiles</taxon>
        <taxon>Ochrophyta</taxon>
        <taxon>Bacillariophyta</taxon>
        <taxon>Coscinodiscophyceae</taxon>
        <taxon>Thalassiosirophycidae</taxon>
        <taxon>Thalassiosirales</taxon>
        <taxon>Skeletonemataceae</taxon>
        <taxon>Skeletonema</taxon>
        <taxon>Skeletonema marinoi-dohrnii complex</taxon>
    </lineage>
</organism>
<feature type="chain" id="PRO_5041914474" evidence="2">
    <location>
        <begin position="25"/>
        <end position="206"/>
    </location>
</feature>
<evidence type="ECO:0000256" key="1">
    <source>
        <dbReference type="ARBA" id="ARBA00005534"/>
    </source>
</evidence>
<dbReference type="AlphaFoldDB" id="A0AAD9DEB5"/>
<feature type="signal peptide" evidence="2">
    <location>
        <begin position="1"/>
        <end position="24"/>
    </location>
</feature>
<dbReference type="Gene3D" id="2.60.120.460">
    <property type="entry name" value="YjbQ-like"/>
    <property type="match status" value="1"/>
</dbReference>
<reference evidence="3" key="1">
    <citation type="submission" date="2023-06" db="EMBL/GenBank/DDBJ databases">
        <title>Survivors Of The Sea: Transcriptome response of Skeletonema marinoi to long-term dormancy.</title>
        <authorList>
            <person name="Pinder M.I.M."/>
            <person name="Kourtchenko O."/>
            <person name="Robertson E.K."/>
            <person name="Larsson T."/>
            <person name="Maumus F."/>
            <person name="Osuna-Cruz C.M."/>
            <person name="Vancaester E."/>
            <person name="Stenow R."/>
            <person name="Vandepoele K."/>
            <person name="Ploug H."/>
            <person name="Bruchert V."/>
            <person name="Godhe A."/>
            <person name="Topel M."/>
        </authorList>
    </citation>
    <scope>NUCLEOTIDE SEQUENCE</scope>
    <source>
        <strain evidence="3">R05AC</strain>
    </source>
</reference>
<keyword evidence="4" id="KW-1185">Reference proteome</keyword>
<dbReference type="PANTHER" id="PTHR30615:SF8">
    <property type="entry name" value="UPF0047 PROTEIN C4A8.02C"/>
    <property type="match status" value="1"/>
</dbReference>
<sequence length="206" mass="22355">MVHFRSPSKAHRLFLLLLLPASVAFSPAAPIHSFVSAQPTSTSTSLCSASNTAPAIPMWAQHEISITAPSRGCHLITSEVNKAIQKDIASMKIGMANLFIQHTSASLTINENADPDVRRDMEVALNKICPGQWTKDGTFHHTMEGEDDMPGHVKSSLMGVSLNIPIKNGRLALGTWQGIYLNEHRDQGGWGGGHTRRIIITLQGQS</sequence>
<dbReference type="Pfam" id="PF01894">
    <property type="entry name" value="YjbQ"/>
    <property type="match status" value="1"/>
</dbReference>
<gene>
    <name evidence="3" type="ORF">QTG54_006606</name>
</gene>
<dbReference type="PROSITE" id="PS01314">
    <property type="entry name" value="UPF0047"/>
    <property type="match status" value="1"/>
</dbReference>
<keyword evidence="2" id="KW-0732">Signal</keyword>
<dbReference type="SUPFAM" id="SSF111038">
    <property type="entry name" value="YjbQ-like"/>
    <property type="match status" value="1"/>
</dbReference>
<evidence type="ECO:0000313" key="4">
    <source>
        <dbReference type="Proteomes" id="UP001224775"/>
    </source>
</evidence>
<dbReference type="NCBIfam" id="TIGR00149">
    <property type="entry name" value="TIGR00149_YjbQ"/>
    <property type="match status" value="1"/>
</dbReference>
<protein>
    <submittedName>
        <fullName evidence="3">YjbQ family protein</fullName>
    </submittedName>
</protein>
<accession>A0AAD9DEB5</accession>
<comment type="similarity">
    <text evidence="1">Belongs to the UPF0047 family.</text>
</comment>
<name>A0AAD9DEB5_9STRA</name>
<evidence type="ECO:0000256" key="2">
    <source>
        <dbReference type="SAM" id="SignalP"/>
    </source>
</evidence>
<proteinExistence type="inferred from homology"/>
<dbReference type="EMBL" id="JATAAI010000010">
    <property type="protein sequence ID" value="KAK1743009.1"/>
    <property type="molecule type" value="Genomic_DNA"/>
</dbReference>